<dbReference type="RefSeq" id="WP_185255387.1">
    <property type="nucleotide sequence ID" value="NZ_AP023368.1"/>
</dbReference>
<dbReference type="SUPFAM" id="SSF55811">
    <property type="entry name" value="Nudix"/>
    <property type="match status" value="1"/>
</dbReference>
<sequence length="166" mass="19469">MLTHKIIGKDSSENFTKECIGCRGFLIKDNKICIIYEQNTGFYQIPGGALEKGETLEECCIREIKEETGCDVIVKEPIIRIDEFYGEWKFTGYYYMCKIKQYGERQLTKEEKENGAVVLWLNLEDAFSVFGTYKEYETLEPCKYGGFYREYMALKLMNMVLQEKIK</sequence>
<dbReference type="InterPro" id="IPR000086">
    <property type="entry name" value="NUDIX_hydrolase_dom"/>
</dbReference>
<name>A0A7I8DMM7_9FIRM</name>
<dbReference type="EMBL" id="AP023368">
    <property type="protein sequence ID" value="BCJ99640.1"/>
    <property type="molecule type" value="Genomic_DNA"/>
</dbReference>
<dbReference type="InterPro" id="IPR020084">
    <property type="entry name" value="NUDIX_hydrolase_CS"/>
</dbReference>
<dbReference type="Proteomes" id="UP000515703">
    <property type="component" value="Chromosome"/>
</dbReference>
<dbReference type="Gene3D" id="3.90.79.10">
    <property type="entry name" value="Nucleoside Triphosphate Pyrophosphohydrolase"/>
    <property type="match status" value="1"/>
</dbReference>
<proteinExistence type="inferred from homology"/>
<evidence type="ECO:0000259" key="3">
    <source>
        <dbReference type="PROSITE" id="PS51462"/>
    </source>
</evidence>
<dbReference type="InterPro" id="IPR015797">
    <property type="entry name" value="NUDIX_hydrolase-like_dom_sf"/>
</dbReference>
<dbReference type="PROSITE" id="PS00893">
    <property type="entry name" value="NUDIX_BOX"/>
    <property type="match status" value="1"/>
</dbReference>
<keyword evidence="5" id="KW-1185">Reference proteome</keyword>
<dbReference type="PROSITE" id="PS51462">
    <property type="entry name" value="NUDIX"/>
    <property type="match status" value="1"/>
</dbReference>
<protein>
    <recommendedName>
        <fullName evidence="3">Nudix hydrolase domain-containing protein</fullName>
    </recommendedName>
</protein>
<keyword evidence="1 2" id="KW-0378">Hydrolase</keyword>
<dbReference type="PRINTS" id="PR00502">
    <property type="entry name" value="NUDIXFAMILY"/>
</dbReference>
<organism evidence="4 5">
    <name type="scientific">Anaerocolumna chitinilytica</name>
    <dbReference type="NCBI Taxonomy" id="1727145"/>
    <lineage>
        <taxon>Bacteria</taxon>
        <taxon>Bacillati</taxon>
        <taxon>Bacillota</taxon>
        <taxon>Clostridia</taxon>
        <taxon>Lachnospirales</taxon>
        <taxon>Lachnospiraceae</taxon>
        <taxon>Anaerocolumna</taxon>
    </lineage>
</organism>
<reference evidence="4 5" key="2">
    <citation type="submission" date="2020-08" db="EMBL/GenBank/DDBJ databases">
        <authorList>
            <person name="Ueki A."/>
            <person name="Tonouchi A."/>
        </authorList>
    </citation>
    <scope>NUCLEOTIDE SEQUENCE [LARGE SCALE GENOMIC DNA]</scope>
    <source>
        <strain evidence="4 5">CTTW</strain>
    </source>
</reference>
<evidence type="ECO:0000313" key="5">
    <source>
        <dbReference type="Proteomes" id="UP000515703"/>
    </source>
</evidence>
<dbReference type="InterPro" id="IPR020476">
    <property type="entry name" value="Nudix_hydrolase"/>
</dbReference>
<evidence type="ECO:0000313" key="4">
    <source>
        <dbReference type="EMBL" id="BCJ99640.1"/>
    </source>
</evidence>
<feature type="domain" description="Nudix hydrolase" evidence="3">
    <location>
        <begin position="15"/>
        <end position="143"/>
    </location>
</feature>
<evidence type="ECO:0000256" key="2">
    <source>
        <dbReference type="RuleBase" id="RU003476"/>
    </source>
</evidence>
<dbReference type="CDD" id="cd02883">
    <property type="entry name" value="NUDIX_Hydrolase"/>
    <property type="match status" value="1"/>
</dbReference>
<gene>
    <name evidence="4" type="ORF">bsdcttw_26810</name>
</gene>
<dbReference type="PANTHER" id="PTHR43736:SF2">
    <property type="entry name" value="MUTT_NUDIX FAMILY PROTEIN"/>
    <property type="match status" value="1"/>
</dbReference>
<dbReference type="KEGG" id="acht:bsdcttw_26810"/>
<dbReference type="Pfam" id="PF00293">
    <property type="entry name" value="NUDIX"/>
    <property type="match status" value="1"/>
</dbReference>
<dbReference type="PANTHER" id="PTHR43736">
    <property type="entry name" value="ADP-RIBOSE PYROPHOSPHATASE"/>
    <property type="match status" value="1"/>
</dbReference>
<comment type="similarity">
    <text evidence="2">Belongs to the Nudix hydrolase family.</text>
</comment>
<reference evidence="4 5" key="1">
    <citation type="submission" date="2020-08" db="EMBL/GenBank/DDBJ databases">
        <title>Draft genome sequencing of an Anaerocolumna strain isolated from anoxic soil subjected to BSD treatment.</title>
        <authorList>
            <person name="Uek A."/>
            <person name="Tonouchi A."/>
        </authorList>
    </citation>
    <scope>NUCLEOTIDE SEQUENCE [LARGE SCALE GENOMIC DNA]</scope>
    <source>
        <strain evidence="4 5">CTTW</strain>
    </source>
</reference>
<dbReference type="GO" id="GO:0016787">
    <property type="term" value="F:hydrolase activity"/>
    <property type="evidence" value="ECO:0007669"/>
    <property type="project" value="UniProtKB-KW"/>
</dbReference>
<accession>A0A7I8DMM7</accession>
<dbReference type="AlphaFoldDB" id="A0A7I8DMM7"/>
<evidence type="ECO:0000256" key="1">
    <source>
        <dbReference type="ARBA" id="ARBA00022801"/>
    </source>
</evidence>